<name>A0ABV7KLG2_PLAOK</name>
<dbReference type="InterPro" id="IPR028082">
    <property type="entry name" value="Peripla_BP_I"/>
</dbReference>
<dbReference type="Gene3D" id="3.40.50.2300">
    <property type="match status" value="2"/>
</dbReference>
<dbReference type="InterPro" id="IPR013456">
    <property type="entry name" value="XylF"/>
</dbReference>
<gene>
    <name evidence="5" type="primary">xylF</name>
    <name evidence="5" type="ORF">ACFOEJ_04230</name>
</gene>
<dbReference type="SUPFAM" id="SSF53822">
    <property type="entry name" value="Periplasmic binding protein-like I"/>
    <property type="match status" value="1"/>
</dbReference>
<evidence type="ECO:0000313" key="6">
    <source>
        <dbReference type="Proteomes" id="UP001595625"/>
    </source>
</evidence>
<keyword evidence="2 3" id="KW-0732">Signal</keyword>
<evidence type="ECO:0000256" key="2">
    <source>
        <dbReference type="ARBA" id="ARBA00022729"/>
    </source>
</evidence>
<feature type="domain" description="Periplasmic binding protein" evidence="4">
    <location>
        <begin position="44"/>
        <end position="301"/>
    </location>
</feature>
<comment type="caution">
    <text evidence="5">The sequence shown here is derived from an EMBL/GenBank/DDBJ whole genome shotgun (WGS) entry which is preliminary data.</text>
</comment>
<dbReference type="Proteomes" id="UP001595625">
    <property type="component" value="Unassembled WGS sequence"/>
</dbReference>
<evidence type="ECO:0000256" key="1">
    <source>
        <dbReference type="ARBA" id="ARBA00004196"/>
    </source>
</evidence>
<sequence>MHVRIMLLLMLAMSLAACRDTVEVPEKAVFKEDDLTEDNEPLKIGFAMDTLKEERWLKDRKLFQEAIESHGLEVEIRAANGDDALQIAQAEEMIHQGIDLLVIVPHNAEATAAIVHKAHGAGIKVIAYDRLVKNADIDLYVSFDNERVGELQAEEMLKRVPKGNYVYIGGAPTDNNAHLLKKGVFNVLQPAIDRGDIRIIYDQWTADWAPEAAYAHMSEALNINDNQIDAVIAANDATAGGVVKALTDQGLAGTIPVAGQDAELAAVRRIVEGTQTMTVYKPIQNLSERVAALAIHLAQNNEFKPTVSINNGKSEVPSVLLEPIAVTADNLKEVIIADEFHSEEEVYGKE</sequence>
<dbReference type="CDD" id="cd19991">
    <property type="entry name" value="PBP1_ABC_xylose_binding"/>
    <property type="match status" value="1"/>
</dbReference>
<dbReference type="EMBL" id="JBHRUJ010000004">
    <property type="protein sequence ID" value="MFC3210283.1"/>
    <property type="molecule type" value="Genomic_DNA"/>
</dbReference>
<organism evidence="5 6">
    <name type="scientific">Planomicrobium okeanokoites</name>
    <name type="common">Planococcus okeanokoites</name>
    <name type="synonym">Flavobacterium okeanokoites</name>
    <dbReference type="NCBI Taxonomy" id="244"/>
    <lineage>
        <taxon>Bacteria</taxon>
        <taxon>Bacillati</taxon>
        <taxon>Bacillota</taxon>
        <taxon>Bacilli</taxon>
        <taxon>Bacillales</taxon>
        <taxon>Caryophanaceae</taxon>
        <taxon>Planomicrobium</taxon>
    </lineage>
</organism>
<evidence type="ECO:0000259" key="4">
    <source>
        <dbReference type="Pfam" id="PF13407"/>
    </source>
</evidence>
<reference evidence="6" key="1">
    <citation type="journal article" date="2019" name="Int. J. Syst. Evol. Microbiol.">
        <title>The Global Catalogue of Microorganisms (GCM) 10K type strain sequencing project: providing services to taxonomists for standard genome sequencing and annotation.</title>
        <authorList>
            <consortium name="The Broad Institute Genomics Platform"/>
            <consortium name="The Broad Institute Genome Sequencing Center for Infectious Disease"/>
            <person name="Wu L."/>
            <person name="Ma J."/>
        </authorList>
    </citation>
    <scope>NUCLEOTIDE SEQUENCE [LARGE SCALE GENOMIC DNA]</scope>
    <source>
        <strain evidence="6">CCM 320</strain>
    </source>
</reference>
<dbReference type="InterPro" id="IPR050555">
    <property type="entry name" value="Bact_Solute-Bind_Prot2"/>
</dbReference>
<accession>A0ABV7KLG2</accession>
<evidence type="ECO:0000313" key="5">
    <source>
        <dbReference type="EMBL" id="MFC3210283.1"/>
    </source>
</evidence>
<feature type="chain" id="PRO_5046084390" evidence="3">
    <location>
        <begin position="20"/>
        <end position="350"/>
    </location>
</feature>
<dbReference type="PANTHER" id="PTHR30036:SF1">
    <property type="entry name" value="D-XYLOSE-BINDING PERIPLASMIC PROTEIN"/>
    <property type="match status" value="1"/>
</dbReference>
<evidence type="ECO:0000256" key="3">
    <source>
        <dbReference type="SAM" id="SignalP"/>
    </source>
</evidence>
<proteinExistence type="predicted"/>
<protein>
    <submittedName>
        <fullName evidence="5">D-xylose ABC transporter substrate-binding protein</fullName>
    </submittedName>
</protein>
<dbReference type="PROSITE" id="PS51257">
    <property type="entry name" value="PROKAR_LIPOPROTEIN"/>
    <property type="match status" value="1"/>
</dbReference>
<keyword evidence="6" id="KW-1185">Reference proteome</keyword>
<dbReference type="Pfam" id="PF13407">
    <property type="entry name" value="Peripla_BP_4"/>
    <property type="match status" value="1"/>
</dbReference>
<feature type="signal peptide" evidence="3">
    <location>
        <begin position="1"/>
        <end position="19"/>
    </location>
</feature>
<dbReference type="InterPro" id="IPR025997">
    <property type="entry name" value="SBP_2_dom"/>
</dbReference>
<dbReference type="NCBIfam" id="TIGR02634">
    <property type="entry name" value="xylF"/>
    <property type="match status" value="1"/>
</dbReference>
<comment type="subcellular location">
    <subcellularLocation>
        <location evidence="1">Cell envelope</location>
    </subcellularLocation>
</comment>
<dbReference type="RefSeq" id="WP_117313384.1">
    <property type="nucleotide sequence ID" value="NZ_JBHRUJ010000004.1"/>
</dbReference>
<dbReference type="PANTHER" id="PTHR30036">
    <property type="entry name" value="D-XYLOSE-BINDING PERIPLASMIC PROTEIN"/>
    <property type="match status" value="1"/>
</dbReference>